<dbReference type="InterPro" id="IPR009057">
    <property type="entry name" value="Homeodomain-like_sf"/>
</dbReference>
<evidence type="ECO:0000259" key="2">
    <source>
        <dbReference type="PROSITE" id="PS50994"/>
    </source>
</evidence>
<dbReference type="PROSITE" id="PS50994">
    <property type="entry name" value="INTEGRASE"/>
    <property type="match status" value="1"/>
</dbReference>
<dbReference type="InterPro" id="IPR012337">
    <property type="entry name" value="RNaseH-like_sf"/>
</dbReference>
<dbReference type="GO" id="GO:0015074">
    <property type="term" value="P:DNA integration"/>
    <property type="evidence" value="ECO:0007669"/>
    <property type="project" value="InterPro"/>
</dbReference>
<feature type="domain" description="Integrase catalytic" evidence="2">
    <location>
        <begin position="162"/>
        <end position="351"/>
    </location>
</feature>
<sequence>MGAELTMFENKKYEVIKKVCNGQCSKERAEIELDLSRRQINRLVNRYKTQGKKGFKHGNKGRTPATTLSKETQQKIIRLYRKKYDGFNLFHFTEKLQEEEQVTVSYTTVRNLLYQKHILSPRASKKTQRTKRKELKEKERSDQLLTKKESQVLNELEYVDPVKAHPSRSRKKYKGEQLQMDASRHDWFQNGKYAHLHAAIDDATGIVVGAYFDKEETLDAYYEVTHQCLTTYGIPYNILTDNRTIFHYKQEKSPSEEKDTFTQYGYACHNLGIELTTTSIPQAKGRIERLWNTLQDRLLNEMALKNIQSIEEANQFLKHYIPTYNAKFALQLNDTKSVFEKLPKDIHLDYILARFSHRVVQRGHALKYQNKLYHLYDQNQHVLLAPKTKLMIIHTKENQLYASHQDSLFMLKEIPLHEKVSKEFDKPIERKKMQVHIPPMSHPWKKASYDRYLRKKNQKEALKTNSRT</sequence>
<organism evidence="3 4">
    <name type="scientific">Ruoffia halotolerans</name>
    <dbReference type="NCBI Taxonomy" id="2748684"/>
    <lineage>
        <taxon>Bacteria</taxon>
        <taxon>Bacillati</taxon>
        <taxon>Bacillota</taxon>
        <taxon>Bacilli</taxon>
        <taxon>Lactobacillales</taxon>
        <taxon>Aerococcaceae</taxon>
        <taxon>Ruoffia</taxon>
    </lineage>
</organism>
<dbReference type="InterPro" id="IPR047797">
    <property type="entry name" value="ISNCY_transpos"/>
</dbReference>
<reference evidence="3 4" key="1">
    <citation type="submission" date="2020-06" db="EMBL/GenBank/DDBJ databases">
        <title>Reclassification of Facklamia ignava, Facklamia soureckii and Facklami tabacinasalis as Falseniella iganva gen. nov., comb. nov., Hutsoniella ignava gen. nov., comb. nov., and Ruoffia tabacinasalis gen. nov., comb. nov and description of Ruoffia haltotolerans sp. nov., isolated from hypersaline Inland Sea of Qatar.</title>
        <authorList>
            <person name="Fotedar R."/>
            <person name="Sankaranarayanan K."/>
            <person name="Lawson P."/>
            <person name="Caldwell M."/>
            <person name="Zeyara A."/>
            <person name="Al Malki A."/>
            <person name="Ali M."/>
        </authorList>
    </citation>
    <scope>NUCLEOTIDE SEQUENCE [LARGE SCALE GENOMIC DNA]</scope>
    <source>
        <strain evidence="3 4">INB8</strain>
    </source>
</reference>
<gene>
    <name evidence="3" type="ORF">HW423_10800</name>
</gene>
<dbReference type="InterPro" id="IPR036397">
    <property type="entry name" value="RNaseH_sf"/>
</dbReference>
<evidence type="ECO:0000256" key="1">
    <source>
        <dbReference type="SAM" id="MobiDB-lite"/>
    </source>
</evidence>
<dbReference type="AlphaFoldDB" id="A0A839A8N4"/>
<dbReference type="EMBL" id="JACAOA010000062">
    <property type="protein sequence ID" value="MBA5730241.1"/>
    <property type="molecule type" value="Genomic_DNA"/>
</dbReference>
<keyword evidence="4" id="KW-1185">Reference proteome</keyword>
<dbReference type="GO" id="GO:0003676">
    <property type="term" value="F:nucleic acid binding"/>
    <property type="evidence" value="ECO:0007669"/>
    <property type="project" value="InterPro"/>
</dbReference>
<name>A0A839A8N4_9LACT</name>
<dbReference type="SUPFAM" id="SSF53098">
    <property type="entry name" value="Ribonuclease H-like"/>
    <property type="match status" value="1"/>
</dbReference>
<proteinExistence type="predicted"/>
<evidence type="ECO:0000313" key="4">
    <source>
        <dbReference type="Proteomes" id="UP000571018"/>
    </source>
</evidence>
<dbReference type="InterPro" id="IPR001584">
    <property type="entry name" value="Integrase_cat-core"/>
</dbReference>
<evidence type="ECO:0000313" key="3">
    <source>
        <dbReference type="EMBL" id="MBA5730241.1"/>
    </source>
</evidence>
<protein>
    <submittedName>
        <fullName evidence="3">ISNCY family transposase</fullName>
    </submittedName>
</protein>
<dbReference type="SUPFAM" id="SSF46689">
    <property type="entry name" value="Homeodomain-like"/>
    <property type="match status" value="1"/>
</dbReference>
<dbReference type="NCBIfam" id="NF033594">
    <property type="entry name" value="transpos_ISNCY_2"/>
    <property type="match status" value="1"/>
</dbReference>
<dbReference type="RefSeq" id="WP_218931893.1">
    <property type="nucleotide sequence ID" value="NZ_JACAOA010000062.1"/>
</dbReference>
<dbReference type="PANTHER" id="PTHR35004:SF7">
    <property type="entry name" value="INTEGRASE PROTEIN"/>
    <property type="match status" value="1"/>
</dbReference>
<accession>A0A839A8N4</accession>
<dbReference type="Gene3D" id="3.30.420.10">
    <property type="entry name" value="Ribonuclease H-like superfamily/Ribonuclease H"/>
    <property type="match status" value="1"/>
</dbReference>
<feature type="compositionally biased region" description="Basic residues" evidence="1">
    <location>
        <begin position="123"/>
        <end position="133"/>
    </location>
</feature>
<comment type="caution">
    <text evidence="3">The sequence shown here is derived from an EMBL/GenBank/DDBJ whole genome shotgun (WGS) entry which is preliminary data.</text>
</comment>
<dbReference type="Proteomes" id="UP000571018">
    <property type="component" value="Unassembled WGS sequence"/>
</dbReference>
<feature type="compositionally biased region" description="Basic and acidic residues" evidence="1">
    <location>
        <begin position="134"/>
        <end position="146"/>
    </location>
</feature>
<feature type="region of interest" description="Disordered" evidence="1">
    <location>
        <begin position="120"/>
        <end position="146"/>
    </location>
</feature>
<dbReference type="PANTHER" id="PTHR35004">
    <property type="entry name" value="TRANSPOSASE RV3428C-RELATED"/>
    <property type="match status" value="1"/>
</dbReference>